<dbReference type="PANTHER" id="PTHR35277">
    <property type="entry name" value="OS09G0363700 PROTEIN"/>
    <property type="match status" value="1"/>
</dbReference>
<dbReference type="AlphaFoldDB" id="A0A8X8ZWC7"/>
<feature type="compositionally biased region" description="Basic and acidic residues" evidence="1">
    <location>
        <begin position="90"/>
        <end position="120"/>
    </location>
</feature>
<protein>
    <submittedName>
        <fullName evidence="2">Uncharacterized protein</fullName>
    </submittedName>
</protein>
<sequence>MSDEKESSRLGGRFEAAEVARSAAVSCASLCELVVVRMSGRAASRVSVSRENPLVVGESQAMVLQARWWRGFVRRTLYDGAKASNVTGETKSESGSRVHKEETHGKSDDIDQNTRVDEVKGPSVVQRVKEEVEAVVGAVVHPNK</sequence>
<evidence type="ECO:0000256" key="1">
    <source>
        <dbReference type="SAM" id="MobiDB-lite"/>
    </source>
</evidence>
<organism evidence="2">
    <name type="scientific">Salvia splendens</name>
    <name type="common">Scarlet sage</name>
    <dbReference type="NCBI Taxonomy" id="180675"/>
    <lineage>
        <taxon>Eukaryota</taxon>
        <taxon>Viridiplantae</taxon>
        <taxon>Streptophyta</taxon>
        <taxon>Embryophyta</taxon>
        <taxon>Tracheophyta</taxon>
        <taxon>Spermatophyta</taxon>
        <taxon>Magnoliopsida</taxon>
        <taxon>eudicotyledons</taxon>
        <taxon>Gunneridae</taxon>
        <taxon>Pentapetalae</taxon>
        <taxon>asterids</taxon>
        <taxon>lamiids</taxon>
        <taxon>Lamiales</taxon>
        <taxon>Lamiaceae</taxon>
        <taxon>Nepetoideae</taxon>
        <taxon>Mentheae</taxon>
        <taxon>Salviinae</taxon>
        <taxon>Salvia</taxon>
        <taxon>Salvia subgen. Calosphace</taxon>
        <taxon>core Calosphace</taxon>
    </lineage>
</organism>
<dbReference type="EMBL" id="PNBA02000007">
    <property type="protein sequence ID" value="KAG6418349.1"/>
    <property type="molecule type" value="Genomic_DNA"/>
</dbReference>
<name>A0A8X8ZWC7_SALSN</name>
<dbReference type="PANTHER" id="PTHR35277:SF10">
    <property type="entry name" value="OS09G0363700 PROTEIN"/>
    <property type="match status" value="1"/>
</dbReference>
<accession>A0A8X8ZWC7</accession>
<proteinExistence type="predicted"/>
<dbReference type="Proteomes" id="UP000298416">
    <property type="component" value="Unassembled WGS sequence"/>
</dbReference>
<reference evidence="2" key="1">
    <citation type="submission" date="2018-01" db="EMBL/GenBank/DDBJ databases">
        <authorList>
            <person name="Mao J.F."/>
        </authorList>
    </citation>
    <scope>NUCLEOTIDE SEQUENCE</scope>
    <source>
        <strain evidence="2">Huo1</strain>
        <tissue evidence="2">Leaf</tissue>
    </source>
</reference>
<comment type="caution">
    <text evidence="2">The sequence shown here is derived from an EMBL/GenBank/DDBJ whole genome shotgun (WGS) entry which is preliminary data.</text>
</comment>
<keyword evidence="3" id="KW-1185">Reference proteome</keyword>
<evidence type="ECO:0000313" key="2">
    <source>
        <dbReference type="EMBL" id="KAG6418349.1"/>
    </source>
</evidence>
<feature type="region of interest" description="Disordered" evidence="1">
    <location>
        <begin position="83"/>
        <end position="123"/>
    </location>
</feature>
<reference evidence="2" key="2">
    <citation type="submission" date="2020-08" db="EMBL/GenBank/DDBJ databases">
        <title>Plant Genome Project.</title>
        <authorList>
            <person name="Zhang R.-G."/>
        </authorList>
    </citation>
    <scope>NUCLEOTIDE SEQUENCE</scope>
    <source>
        <strain evidence="2">Huo1</strain>
        <tissue evidence="2">Leaf</tissue>
    </source>
</reference>
<evidence type="ECO:0000313" key="3">
    <source>
        <dbReference type="Proteomes" id="UP000298416"/>
    </source>
</evidence>
<gene>
    <name evidence="2" type="ORF">SASPL_120552</name>
</gene>